<feature type="transmembrane region" description="Helical" evidence="8">
    <location>
        <begin position="445"/>
        <end position="465"/>
    </location>
</feature>
<evidence type="ECO:0000256" key="3">
    <source>
        <dbReference type="ARBA" id="ARBA00022679"/>
    </source>
</evidence>
<evidence type="ECO:0000256" key="9">
    <source>
        <dbReference type="SAM" id="SignalP"/>
    </source>
</evidence>
<comment type="subcellular location">
    <subcellularLocation>
        <location evidence="1">Membrane</location>
    </subcellularLocation>
</comment>
<keyword evidence="7" id="KW-0325">Glycoprotein</keyword>
<proteinExistence type="predicted"/>
<dbReference type="SUPFAM" id="SSF53448">
    <property type="entry name" value="Nucleotide-diphospho-sugar transferases"/>
    <property type="match status" value="1"/>
</dbReference>
<evidence type="ECO:0000256" key="5">
    <source>
        <dbReference type="ARBA" id="ARBA00022989"/>
    </source>
</evidence>
<protein>
    <submittedName>
        <fullName evidence="10">Glycosyltransferase family 2 protein</fullName>
    </submittedName>
</protein>
<evidence type="ECO:0000256" key="7">
    <source>
        <dbReference type="ARBA" id="ARBA00023180"/>
    </source>
</evidence>
<dbReference type="AlphaFoldDB" id="A0A2J6PHH7"/>
<keyword evidence="4 8" id="KW-0812">Transmembrane</keyword>
<keyword evidence="5 8" id="KW-1133">Transmembrane helix</keyword>
<feature type="transmembrane region" description="Helical" evidence="8">
    <location>
        <begin position="33"/>
        <end position="54"/>
    </location>
</feature>
<organism evidence="10 11">
    <name type="scientific">Hyaloscypha hepaticicola</name>
    <dbReference type="NCBI Taxonomy" id="2082293"/>
    <lineage>
        <taxon>Eukaryota</taxon>
        <taxon>Fungi</taxon>
        <taxon>Dikarya</taxon>
        <taxon>Ascomycota</taxon>
        <taxon>Pezizomycotina</taxon>
        <taxon>Leotiomycetes</taxon>
        <taxon>Helotiales</taxon>
        <taxon>Hyaloscyphaceae</taxon>
        <taxon>Hyaloscypha</taxon>
    </lineage>
</organism>
<accession>A0A2J6PHH7</accession>
<keyword evidence="3 10" id="KW-0808">Transferase</keyword>
<dbReference type="OrthoDB" id="2849215at2759"/>
<dbReference type="PANTHER" id="PTHR47844">
    <property type="entry name" value="SYNTHASE CPS1, PUTATIVE (AFU_ORTHOLOGUE AFUA_7G02500)-RELATED"/>
    <property type="match status" value="1"/>
</dbReference>
<feature type="transmembrane region" description="Helical" evidence="8">
    <location>
        <begin position="386"/>
        <end position="410"/>
    </location>
</feature>
<evidence type="ECO:0000313" key="11">
    <source>
        <dbReference type="Proteomes" id="UP000235672"/>
    </source>
</evidence>
<keyword evidence="11" id="KW-1185">Reference proteome</keyword>
<keyword evidence="9" id="KW-0732">Signal</keyword>
<gene>
    <name evidence="10" type="ORF">NA56DRAFT_585549</name>
</gene>
<dbReference type="EMBL" id="KZ613531">
    <property type="protein sequence ID" value="PMD13419.1"/>
    <property type="molecule type" value="Genomic_DNA"/>
</dbReference>
<dbReference type="InterPro" id="IPR029044">
    <property type="entry name" value="Nucleotide-diphossugar_trans"/>
</dbReference>
<dbReference type="Proteomes" id="UP000235672">
    <property type="component" value="Unassembled WGS sequence"/>
</dbReference>
<evidence type="ECO:0000256" key="6">
    <source>
        <dbReference type="ARBA" id="ARBA00023136"/>
    </source>
</evidence>
<sequence length="482" mass="54880">MAISALALLAIALAAWATQSFVDFTKKICLHIAGFPFSILTWQPVFWSTIFWASHQLNYFNLSHLTQFQTRNPSFWHSIFVFLAIWKGFKIFIHTCSYYLWTNPAQAPQNPTITPADVTVIVPTLCNWDKENIDCIYSILANKPARIIVSVIGHDKRLQATRVCEEIDPRIEVVSVDAANKRTQLLKAVEDVRTEITVYADDHVFWPDTFLRSALAPFEDPIVGIVGTSKRVIRNHNPPLLDNFLNYIACIYLERHNFECTATYNIDGGVFVISGRTSLVRTSVIHSLAYRSEFQSEYFGSIVSSVGPMKVDDDNFSTRFMVRHGFKTVFHNDEKAMIRKTLVSCEGQLEKFHGQLMRWARTTWRSNLKSLITDRACYHRTPWTTYAMFLSLFVNIAIIYDSLLFATLYLGGGGKHIGTLALVLLLTKLIKPLPHLLREKSDWKFVPGGILFGYAHGFIRIFAFLTMNNVEWSGRSGIKATA</sequence>
<dbReference type="Gene3D" id="3.90.550.10">
    <property type="entry name" value="Spore Coat Polysaccharide Biosynthesis Protein SpsA, Chain A"/>
    <property type="match status" value="1"/>
</dbReference>
<evidence type="ECO:0000256" key="1">
    <source>
        <dbReference type="ARBA" id="ARBA00004370"/>
    </source>
</evidence>
<evidence type="ECO:0000256" key="4">
    <source>
        <dbReference type="ARBA" id="ARBA00022692"/>
    </source>
</evidence>
<keyword evidence="2" id="KW-0328">Glycosyltransferase</keyword>
<dbReference type="PANTHER" id="PTHR47844:SF1">
    <property type="entry name" value="EXOSTOSIN-LIKE 2"/>
    <property type="match status" value="1"/>
</dbReference>
<dbReference type="Pfam" id="PF13641">
    <property type="entry name" value="Glyco_tranf_2_3"/>
    <property type="match status" value="1"/>
</dbReference>
<dbReference type="GO" id="GO:0016020">
    <property type="term" value="C:membrane"/>
    <property type="evidence" value="ECO:0007669"/>
    <property type="project" value="UniProtKB-SubCell"/>
</dbReference>
<keyword evidence="6 8" id="KW-0472">Membrane</keyword>
<evidence type="ECO:0000256" key="2">
    <source>
        <dbReference type="ARBA" id="ARBA00022676"/>
    </source>
</evidence>
<feature type="transmembrane region" description="Helical" evidence="8">
    <location>
        <begin position="75"/>
        <end position="101"/>
    </location>
</feature>
<name>A0A2J6PHH7_9HELO</name>
<evidence type="ECO:0000256" key="8">
    <source>
        <dbReference type="SAM" id="Phobius"/>
    </source>
</evidence>
<feature type="signal peptide" evidence="9">
    <location>
        <begin position="1"/>
        <end position="17"/>
    </location>
</feature>
<evidence type="ECO:0000313" key="10">
    <source>
        <dbReference type="EMBL" id="PMD13419.1"/>
    </source>
</evidence>
<dbReference type="STRING" id="1745343.A0A2J6PHH7"/>
<dbReference type="GO" id="GO:0016757">
    <property type="term" value="F:glycosyltransferase activity"/>
    <property type="evidence" value="ECO:0007669"/>
    <property type="project" value="UniProtKB-KW"/>
</dbReference>
<feature type="chain" id="PRO_5014347310" evidence="9">
    <location>
        <begin position="18"/>
        <end position="482"/>
    </location>
</feature>
<reference evidence="10 11" key="1">
    <citation type="submission" date="2016-05" db="EMBL/GenBank/DDBJ databases">
        <title>A degradative enzymes factory behind the ericoid mycorrhizal symbiosis.</title>
        <authorList>
            <consortium name="DOE Joint Genome Institute"/>
            <person name="Martino E."/>
            <person name="Morin E."/>
            <person name="Grelet G."/>
            <person name="Kuo A."/>
            <person name="Kohler A."/>
            <person name="Daghino S."/>
            <person name="Barry K."/>
            <person name="Choi C."/>
            <person name="Cichocki N."/>
            <person name="Clum A."/>
            <person name="Copeland A."/>
            <person name="Hainaut M."/>
            <person name="Haridas S."/>
            <person name="Labutti K."/>
            <person name="Lindquist E."/>
            <person name="Lipzen A."/>
            <person name="Khouja H.-R."/>
            <person name="Murat C."/>
            <person name="Ohm R."/>
            <person name="Olson A."/>
            <person name="Spatafora J."/>
            <person name="Veneault-Fourrey C."/>
            <person name="Henrissat B."/>
            <person name="Grigoriev I."/>
            <person name="Martin F."/>
            <person name="Perotto S."/>
        </authorList>
    </citation>
    <scope>NUCLEOTIDE SEQUENCE [LARGE SCALE GENOMIC DNA]</scope>
    <source>
        <strain evidence="10 11">UAMH 7357</strain>
    </source>
</reference>
<dbReference type="InterPro" id="IPR052427">
    <property type="entry name" value="Glycosyltrans_GT2/GT47"/>
</dbReference>